<evidence type="ECO:0000256" key="6">
    <source>
        <dbReference type="SAM" id="Phobius"/>
    </source>
</evidence>
<feature type="transmembrane region" description="Helical" evidence="6">
    <location>
        <begin position="13"/>
        <end position="31"/>
    </location>
</feature>
<keyword evidence="3 6" id="KW-0812">Transmembrane</keyword>
<name>A0ABD4K4I5_9ENTR</name>
<dbReference type="PANTHER" id="PTHR39583:SF3">
    <property type="entry name" value="PREPILIN PEPTIDASE-DEPENDENT PROTEIN B"/>
    <property type="match status" value="1"/>
</dbReference>
<proteinExistence type="predicted"/>
<dbReference type="PIRSF" id="PIRSF004525">
    <property type="entry name" value="Pilin_peptidase-dep_B_prd"/>
    <property type="match status" value="1"/>
</dbReference>
<reference evidence="7 8" key="1">
    <citation type="submission" date="2020-11" db="EMBL/GenBank/DDBJ databases">
        <title>Identification of Lelliottia nimipressuralis from Wound Infection by Whole Genome-Based Bacterial Identification.</title>
        <authorList>
            <person name="Navarathna D.H."/>
            <person name="Choi H."/>
            <person name="Jinadatha C."/>
            <person name="Chatterjee P."/>
            <person name="Hwang M."/>
        </authorList>
    </citation>
    <scope>NUCLEOTIDE SEQUENCE [LARGE SCALE GENOMIC DNA]</scope>
    <source>
        <strain evidence="7 8">DN2020</strain>
    </source>
</reference>
<dbReference type="AlphaFoldDB" id="A0ABD4K4I5"/>
<dbReference type="GO" id="GO:0016020">
    <property type="term" value="C:membrane"/>
    <property type="evidence" value="ECO:0007669"/>
    <property type="project" value="UniProtKB-SubCell"/>
</dbReference>
<evidence type="ECO:0000313" key="7">
    <source>
        <dbReference type="EMBL" id="MBF4176347.1"/>
    </source>
</evidence>
<protein>
    <submittedName>
        <fullName evidence="7">Prepilin peptidase-dependent protein</fullName>
    </submittedName>
</protein>
<comment type="caution">
    <text evidence="7">The sequence shown here is derived from an EMBL/GenBank/DDBJ whole genome shotgun (WGS) entry which is preliminary data.</text>
</comment>
<evidence type="ECO:0000256" key="1">
    <source>
        <dbReference type="ARBA" id="ARBA00004167"/>
    </source>
</evidence>
<evidence type="ECO:0000313" key="8">
    <source>
        <dbReference type="Proteomes" id="UP000628560"/>
    </source>
</evidence>
<dbReference type="NCBIfam" id="TIGR02532">
    <property type="entry name" value="IV_pilin_GFxxxE"/>
    <property type="match status" value="1"/>
</dbReference>
<dbReference type="NCBIfam" id="NF007848">
    <property type="entry name" value="PRK10557.1"/>
    <property type="match status" value="1"/>
</dbReference>
<dbReference type="EMBL" id="JADIXP010000001">
    <property type="protein sequence ID" value="MBF4176347.1"/>
    <property type="molecule type" value="Genomic_DNA"/>
</dbReference>
<evidence type="ECO:0000256" key="5">
    <source>
        <dbReference type="ARBA" id="ARBA00023136"/>
    </source>
</evidence>
<dbReference type="Pfam" id="PF07963">
    <property type="entry name" value="N_methyl"/>
    <property type="match status" value="1"/>
</dbReference>
<dbReference type="InterPro" id="IPR051621">
    <property type="entry name" value="T2SS_protein_J"/>
</dbReference>
<keyword evidence="4 6" id="KW-1133">Transmembrane helix</keyword>
<keyword evidence="2" id="KW-0488">Methylation</keyword>
<dbReference type="InterPro" id="IPR016419">
    <property type="entry name" value="Prepilin_Pept-dep_B_prd"/>
</dbReference>
<dbReference type="InterPro" id="IPR012902">
    <property type="entry name" value="N_methyl_site"/>
</dbReference>
<evidence type="ECO:0000256" key="4">
    <source>
        <dbReference type="ARBA" id="ARBA00022989"/>
    </source>
</evidence>
<gene>
    <name evidence="7" type="ORF">ISP11_00570</name>
</gene>
<dbReference type="PANTHER" id="PTHR39583">
    <property type="entry name" value="TYPE II SECRETION SYSTEM PROTEIN J-RELATED"/>
    <property type="match status" value="1"/>
</dbReference>
<evidence type="ECO:0000256" key="3">
    <source>
        <dbReference type="ARBA" id="ARBA00022692"/>
    </source>
</evidence>
<sequence length="187" mass="20663">MLKNQCGFSLTEVLIAMAISSILLLSTARFMPALQRAILKQEQQQELEEEVWLRATAIGKQLQRAGYCNGSCQGPALTMGRAGRCVIVQWDANSNGRWENAPSTEAEQTGFRLEAGALETQRGATSCEGKGWEKLTEPERVLVTHFLVRKIEHTGFAPELSIELAVSTTRPHAEPIQVTHRVTGFNL</sequence>
<dbReference type="Proteomes" id="UP000628560">
    <property type="component" value="Unassembled WGS sequence"/>
</dbReference>
<accession>A0ABD4K4I5</accession>
<dbReference type="RefSeq" id="WP_194512099.1">
    <property type="nucleotide sequence ID" value="NZ_JADIXP010000001.1"/>
</dbReference>
<keyword evidence="5 6" id="KW-0472">Membrane</keyword>
<evidence type="ECO:0000256" key="2">
    <source>
        <dbReference type="ARBA" id="ARBA00022481"/>
    </source>
</evidence>
<organism evidence="7 8">
    <name type="scientific">Lelliottia nimipressuralis</name>
    <dbReference type="NCBI Taxonomy" id="69220"/>
    <lineage>
        <taxon>Bacteria</taxon>
        <taxon>Pseudomonadati</taxon>
        <taxon>Pseudomonadota</taxon>
        <taxon>Gammaproteobacteria</taxon>
        <taxon>Enterobacterales</taxon>
        <taxon>Enterobacteriaceae</taxon>
        <taxon>Lelliottia</taxon>
    </lineage>
</organism>
<comment type="subcellular location">
    <subcellularLocation>
        <location evidence="1">Membrane</location>
        <topology evidence="1">Single-pass membrane protein</topology>
    </subcellularLocation>
</comment>